<sequence>MSIQHSPPARKSRSQARTQAVFTPTPRASLDGTPAVPQLRAKLDRVPILEGAERSRKEGRGPRRSRSFSGVVGRFPGTSRTIFGGPGEDGEEEEENYVEEEESDGTEGVPVSQKQGMTPLHGCFSNLAWNQVVANWPHHIFYGQLAPFGHSTFP</sequence>
<evidence type="ECO:0000313" key="3">
    <source>
        <dbReference type="Proteomes" id="UP000765509"/>
    </source>
</evidence>
<keyword evidence="3" id="KW-1185">Reference proteome</keyword>
<proteinExistence type="predicted"/>
<gene>
    <name evidence="2" type="ORF">O181_065024</name>
</gene>
<reference evidence="2" key="1">
    <citation type="submission" date="2021-03" db="EMBL/GenBank/DDBJ databases">
        <title>Draft genome sequence of rust myrtle Austropuccinia psidii MF-1, a brazilian biotype.</title>
        <authorList>
            <person name="Quecine M.C."/>
            <person name="Pachon D.M.R."/>
            <person name="Bonatelli M.L."/>
            <person name="Correr F.H."/>
            <person name="Franceschini L.M."/>
            <person name="Leite T.F."/>
            <person name="Margarido G.R.A."/>
            <person name="Almeida C.A."/>
            <person name="Ferrarezi J.A."/>
            <person name="Labate C.A."/>
        </authorList>
    </citation>
    <scope>NUCLEOTIDE SEQUENCE</scope>
    <source>
        <strain evidence="2">MF-1</strain>
    </source>
</reference>
<protein>
    <submittedName>
        <fullName evidence="2">Uncharacterized protein</fullName>
    </submittedName>
</protein>
<comment type="caution">
    <text evidence="2">The sequence shown here is derived from an EMBL/GenBank/DDBJ whole genome shotgun (WGS) entry which is preliminary data.</text>
</comment>
<feature type="compositionally biased region" description="Acidic residues" evidence="1">
    <location>
        <begin position="88"/>
        <end position="105"/>
    </location>
</feature>
<organism evidence="2 3">
    <name type="scientific">Austropuccinia psidii MF-1</name>
    <dbReference type="NCBI Taxonomy" id="1389203"/>
    <lineage>
        <taxon>Eukaryota</taxon>
        <taxon>Fungi</taxon>
        <taxon>Dikarya</taxon>
        <taxon>Basidiomycota</taxon>
        <taxon>Pucciniomycotina</taxon>
        <taxon>Pucciniomycetes</taxon>
        <taxon>Pucciniales</taxon>
        <taxon>Sphaerophragmiaceae</taxon>
        <taxon>Austropuccinia</taxon>
    </lineage>
</organism>
<name>A0A9Q3I452_9BASI</name>
<evidence type="ECO:0000256" key="1">
    <source>
        <dbReference type="SAM" id="MobiDB-lite"/>
    </source>
</evidence>
<accession>A0A9Q3I452</accession>
<dbReference type="EMBL" id="AVOT02031712">
    <property type="protein sequence ID" value="MBW0525309.1"/>
    <property type="molecule type" value="Genomic_DNA"/>
</dbReference>
<dbReference type="Proteomes" id="UP000765509">
    <property type="component" value="Unassembled WGS sequence"/>
</dbReference>
<feature type="compositionally biased region" description="Basic and acidic residues" evidence="1">
    <location>
        <begin position="41"/>
        <end position="61"/>
    </location>
</feature>
<dbReference type="AlphaFoldDB" id="A0A9Q3I452"/>
<evidence type="ECO:0000313" key="2">
    <source>
        <dbReference type="EMBL" id="MBW0525309.1"/>
    </source>
</evidence>
<feature type="region of interest" description="Disordered" evidence="1">
    <location>
        <begin position="1"/>
        <end position="114"/>
    </location>
</feature>